<name>A0A518AYN1_9BACT</name>
<dbReference type="EMBL" id="CP036279">
    <property type="protein sequence ID" value="QDU59800.1"/>
    <property type="molecule type" value="Genomic_DNA"/>
</dbReference>
<protein>
    <submittedName>
        <fullName evidence="1">Uncharacterized protein</fullName>
    </submittedName>
</protein>
<proteinExistence type="predicted"/>
<reference evidence="1 2" key="1">
    <citation type="submission" date="2019-02" db="EMBL/GenBank/DDBJ databases">
        <title>Deep-cultivation of Planctomycetes and their phenomic and genomic characterization uncovers novel biology.</title>
        <authorList>
            <person name="Wiegand S."/>
            <person name="Jogler M."/>
            <person name="Boedeker C."/>
            <person name="Pinto D."/>
            <person name="Vollmers J."/>
            <person name="Rivas-Marin E."/>
            <person name="Kohn T."/>
            <person name="Peeters S.H."/>
            <person name="Heuer A."/>
            <person name="Rast P."/>
            <person name="Oberbeckmann S."/>
            <person name="Bunk B."/>
            <person name="Jeske O."/>
            <person name="Meyerdierks A."/>
            <person name="Storesund J.E."/>
            <person name="Kallscheuer N."/>
            <person name="Luecker S."/>
            <person name="Lage O.M."/>
            <person name="Pohl T."/>
            <person name="Merkel B.J."/>
            <person name="Hornburger P."/>
            <person name="Mueller R.-W."/>
            <person name="Bruemmer F."/>
            <person name="Labrenz M."/>
            <person name="Spormann A.M."/>
            <person name="Op den Camp H."/>
            <person name="Overmann J."/>
            <person name="Amann R."/>
            <person name="Jetten M.S.M."/>
            <person name="Mascher T."/>
            <person name="Medema M.H."/>
            <person name="Devos D.P."/>
            <person name="Kaster A.-K."/>
            <person name="Ovreas L."/>
            <person name="Rohde M."/>
            <person name="Galperin M.Y."/>
            <person name="Jogler C."/>
        </authorList>
    </citation>
    <scope>NUCLEOTIDE SEQUENCE [LARGE SCALE GENOMIC DNA]</scope>
    <source>
        <strain evidence="1 2">Pan216</strain>
    </source>
</reference>
<accession>A0A518AYN1</accession>
<keyword evidence="2" id="KW-1185">Reference proteome</keyword>
<dbReference type="KEGG" id="knv:Pan216_06330"/>
<evidence type="ECO:0000313" key="1">
    <source>
        <dbReference type="EMBL" id="QDU59800.1"/>
    </source>
</evidence>
<gene>
    <name evidence="1" type="ORF">Pan216_06330</name>
</gene>
<sequence>MGVHTADERKGHASKEVAGALDVIHREGLVRFLSRTRVGLISRDVANSAMKLYDREPRQYVSRVLRMMFGH</sequence>
<evidence type="ECO:0000313" key="2">
    <source>
        <dbReference type="Proteomes" id="UP000317093"/>
    </source>
</evidence>
<dbReference type="Proteomes" id="UP000317093">
    <property type="component" value="Chromosome"/>
</dbReference>
<dbReference type="AlphaFoldDB" id="A0A518AYN1"/>
<organism evidence="1 2">
    <name type="scientific">Kolteria novifilia</name>
    <dbReference type="NCBI Taxonomy" id="2527975"/>
    <lineage>
        <taxon>Bacteria</taxon>
        <taxon>Pseudomonadati</taxon>
        <taxon>Planctomycetota</taxon>
        <taxon>Planctomycetia</taxon>
        <taxon>Kolteriales</taxon>
        <taxon>Kolteriaceae</taxon>
        <taxon>Kolteria</taxon>
    </lineage>
</organism>